<protein>
    <submittedName>
        <fullName evidence="10">TonB-dependent receptor</fullName>
    </submittedName>
</protein>
<keyword evidence="8" id="KW-0732">Signal</keyword>
<dbReference type="RefSeq" id="WP_303307435.1">
    <property type="nucleotide sequence ID" value="NZ_JAODOP010000004.1"/>
</dbReference>
<evidence type="ECO:0000256" key="7">
    <source>
        <dbReference type="PROSITE-ProRule" id="PRU01360"/>
    </source>
</evidence>
<dbReference type="SUPFAM" id="SSF49464">
    <property type="entry name" value="Carboxypeptidase regulatory domain-like"/>
    <property type="match status" value="1"/>
</dbReference>
<evidence type="ECO:0000256" key="8">
    <source>
        <dbReference type="SAM" id="SignalP"/>
    </source>
</evidence>
<keyword evidence="3 7" id="KW-1134">Transmembrane beta strand</keyword>
<feature type="domain" description="TonB-dependent receptor plug" evidence="9">
    <location>
        <begin position="112"/>
        <end position="221"/>
    </location>
</feature>
<keyword evidence="11" id="KW-1185">Reference proteome</keyword>
<dbReference type="InterPro" id="IPR036942">
    <property type="entry name" value="Beta-barrel_TonB_sf"/>
</dbReference>
<dbReference type="InterPro" id="IPR023996">
    <property type="entry name" value="TonB-dep_OMP_SusC/RagA"/>
</dbReference>
<feature type="signal peptide" evidence="8">
    <location>
        <begin position="1"/>
        <end position="19"/>
    </location>
</feature>
<keyword evidence="6 7" id="KW-0998">Cell outer membrane</keyword>
<dbReference type="SUPFAM" id="SSF56935">
    <property type="entry name" value="Porins"/>
    <property type="match status" value="1"/>
</dbReference>
<reference evidence="10 11" key="1">
    <citation type="submission" date="2022-09" db="EMBL/GenBank/DDBJ databases">
        <title>Genome sequencing of Flavivirga sp. MEBiC05379.</title>
        <authorList>
            <person name="Oh H.-M."/>
            <person name="Kwon K.K."/>
            <person name="Park M.J."/>
            <person name="Yang S.-H."/>
        </authorList>
    </citation>
    <scope>NUCLEOTIDE SEQUENCE [LARGE SCALE GENOMIC DNA]</scope>
    <source>
        <strain evidence="10 11">MEBiC05379</strain>
    </source>
</reference>
<keyword evidence="10" id="KW-0675">Receptor</keyword>
<dbReference type="InterPro" id="IPR012910">
    <property type="entry name" value="Plug_dom"/>
</dbReference>
<evidence type="ECO:0000256" key="5">
    <source>
        <dbReference type="ARBA" id="ARBA00023136"/>
    </source>
</evidence>
<dbReference type="InterPro" id="IPR039426">
    <property type="entry name" value="TonB-dep_rcpt-like"/>
</dbReference>
<dbReference type="InterPro" id="IPR037066">
    <property type="entry name" value="Plug_dom_sf"/>
</dbReference>
<comment type="subcellular location">
    <subcellularLocation>
        <location evidence="1 7">Cell outer membrane</location>
        <topology evidence="1 7">Multi-pass membrane protein</topology>
    </subcellularLocation>
</comment>
<evidence type="ECO:0000256" key="3">
    <source>
        <dbReference type="ARBA" id="ARBA00022452"/>
    </source>
</evidence>
<gene>
    <name evidence="10" type="ORF">N1F79_18610</name>
</gene>
<evidence type="ECO:0000256" key="6">
    <source>
        <dbReference type="ARBA" id="ARBA00023237"/>
    </source>
</evidence>
<organism evidence="10 11">
    <name type="scientific">Flavivirga spongiicola</name>
    <dbReference type="NCBI Taxonomy" id="421621"/>
    <lineage>
        <taxon>Bacteria</taxon>
        <taxon>Pseudomonadati</taxon>
        <taxon>Bacteroidota</taxon>
        <taxon>Flavobacteriia</taxon>
        <taxon>Flavobacteriales</taxon>
        <taxon>Flavobacteriaceae</taxon>
        <taxon>Flavivirga</taxon>
    </lineage>
</organism>
<dbReference type="InterPro" id="IPR008969">
    <property type="entry name" value="CarboxyPept-like_regulatory"/>
</dbReference>
<feature type="chain" id="PRO_5045766019" evidence="8">
    <location>
        <begin position="20"/>
        <end position="970"/>
    </location>
</feature>
<dbReference type="Gene3D" id="2.60.40.1120">
    <property type="entry name" value="Carboxypeptidase-like, regulatory domain"/>
    <property type="match status" value="1"/>
</dbReference>
<dbReference type="Pfam" id="PF07715">
    <property type="entry name" value="Plug"/>
    <property type="match status" value="1"/>
</dbReference>
<keyword evidence="4 7" id="KW-0812">Transmembrane</keyword>
<dbReference type="Proteomes" id="UP001337305">
    <property type="component" value="Unassembled WGS sequence"/>
</dbReference>
<sequence>MKKFTILILLLLTTVTVFAQVNITGVVKSAEDGQPLPGASIIEKGTSNGASSDFDGNFSLNVANSDAILVVSYIGYTTLEIAIGTQTRIEIQLQQNAAALDEIVVVGYGTQKKSDVTGSVASVSKDRLEQVPNTNFTQALQGSVPGVSIVNNSANAEGNDVSIIIRGRNSISASNSPLVVLDGVPYSGSISDINPTDIQSIEILKDASSAAIYGSRGANGVILITSKKGKKGKTKISYDGFYGIEEVANLPDLLTPSEFYAFKNIREPGTISDSEEALFQSGGGTNWLNEALGTGYKQQHTLSVSGGGENMNYYVSGSYLNVEGVAVNDSYKRSSLRVNLESDITDWLTLGTNTQLSHGDRSGLPSNWGGDAGAFYMNPLTSLRDENGDFTIYPWPEEVFFGNPLQPTLAANNDVTSKVFTSNYINIDFPFIPGLSYKFNSGVEYTNRNRATYYGRNTKIGLESQGSAETQDILTTNVLIENIINYNREIGKHNLFATALYSYQNNEIERDQVESQGFPNDVLTWYQPNIASLAVSTRDAEEFSIISSMLRLNYSFDSRYLLTLTGRRDGFSGFGSDTKWGNFYSAAIGWNIHNEAFMEDSKFNTLKLRLSYGKNGNQAVGPYETLSRLSELSYLNGSNTAPGYTPSKLGNPSLGWESTTSYNIAVDYGLFNNRFRGSIDVYKSETEDLLLERQISPIHGINTITQNIGKTENFGIDFSLFADVVKTDNFRWNIGSNLTYNKNEIVDLYGNGEDDVLNEWFIGKPIRVNYGYQFDGVYQVGDDIANSAQPSAQPGYAKIVDQNGDGAIDTDKDRVVIGQLDPKYIAGLNMTFSYKNITLNIVSQGAFGVTKANTLLSDLVWGEVRRNTTNKNWWTPDNPTNSYWANHIDANINGVTIFEKADYWRLKDITLSYNLPTNIMDKIGLDRVRLYFTGRNLFTITKFNGLDPELTNNRNIPLQKTYTLGINIGL</sequence>
<evidence type="ECO:0000259" key="9">
    <source>
        <dbReference type="Pfam" id="PF07715"/>
    </source>
</evidence>
<dbReference type="Pfam" id="PF13715">
    <property type="entry name" value="CarbopepD_reg_2"/>
    <property type="match status" value="1"/>
</dbReference>
<evidence type="ECO:0000256" key="1">
    <source>
        <dbReference type="ARBA" id="ARBA00004571"/>
    </source>
</evidence>
<comment type="caution">
    <text evidence="10">The sequence shown here is derived from an EMBL/GenBank/DDBJ whole genome shotgun (WGS) entry which is preliminary data.</text>
</comment>
<accession>A0ABU7XWN8</accession>
<dbReference type="InterPro" id="IPR023997">
    <property type="entry name" value="TonB-dep_OMP_SusC/RagA_CS"/>
</dbReference>
<keyword evidence="5 7" id="KW-0472">Membrane</keyword>
<dbReference type="Gene3D" id="2.40.170.20">
    <property type="entry name" value="TonB-dependent receptor, beta-barrel domain"/>
    <property type="match status" value="1"/>
</dbReference>
<dbReference type="NCBIfam" id="TIGR04057">
    <property type="entry name" value="SusC_RagA_signa"/>
    <property type="match status" value="1"/>
</dbReference>
<proteinExistence type="inferred from homology"/>
<dbReference type="PROSITE" id="PS52016">
    <property type="entry name" value="TONB_DEPENDENT_REC_3"/>
    <property type="match status" value="1"/>
</dbReference>
<keyword evidence="2 7" id="KW-0813">Transport</keyword>
<evidence type="ECO:0000256" key="2">
    <source>
        <dbReference type="ARBA" id="ARBA00022448"/>
    </source>
</evidence>
<dbReference type="NCBIfam" id="TIGR04056">
    <property type="entry name" value="OMP_RagA_SusC"/>
    <property type="match status" value="1"/>
</dbReference>
<dbReference type="Gene3D" id="2.170.130.10">
    <property type="entry name" value="TonB-dependent receptor, plug domain"/>
    <property type="match status" value="1"/>
</dbReference>
<evidence type="ECO:0000313" key="10">
    <source>
        <dbReference type="EMBL" id="MEF3835142.1"/>
    </source>
</evidence>
<evidence type="ECO:0000256" key="4">
    <source>
        <dbReference type="ARBA" id="ARBA00022692"/>
    </source>
</evidence>
<name>A0ABU7XWN8_9FLAO</name>
<dbReference type="EMBL" id="JAODOP010000004">
    <property type="protein sequence ID" value="MEF3835142.1"/>
    <property type="molecule type" value="Genomic_DNA"/>
</dbReference>
<evidence type="ECO:0000313" key="11">
    <source>
        <dbReference type="Proteomes" id="UP001337305"/>
    </source>
</evidence>
<comment type="similarity">
    <text evidence="7">Belongs to the TonB-dependent receptor family.</text>
</comment>